<dbReference type="Pfam" id="PF13505">
    <property type="entry name" value="OMP_b-brl"/>
    <property type="match status" value="1"/>
</dbReference>
<evidence type="ECO:0000259" key="3">
    <source>
        <dbReference type="Pfam" id="PF13505"/>
    </source>
</evidence>
<gene>
    <name evidence="4" type="ORF">B0A65_04450</name>
</gene>
<dbReference type="InterPro" id="IPR027385">
    <property type="entry name" value="Beta-barrel_OMP"/>
</dbReference>
<feature type="signal peptide" evidence="2">
    <location>
        <begin position="1"/>
        <end position="19"/>
    </location>
</feature>
<accession>A0ABX4BUX0</accession>
<evidence type="ECO:0000256" key="1">
    <source>
        <dbReference type="ARBA" id="ARBA00022729"/>
    </source>
</evidence>
<dbReference type="InterPro" id="IPR011250">
    <property type="entry name" value="OMP/PagP_B-barrel"/>
</dbReference>
<comment type="caution">
    <text evidence="4">The sequence shown here is derived from an EMBL/GenBank/DDBJ whole genome shotgun (WGS) entry which is preliminary data.</text>
</comment>
<dbReference type="Gene3D" id="2.40.160.20">
    <property type="match status" value="1"/>
</dbReference>
<evidence type="ECO:0000256" key="2">
    <source>
        <dbReference type="SAM" id="SignalP"/>
    </source>
</evidence>
<dbReference type="RefSeq" id="WP_074660645.1">
    <property type="nucleotide sequence ID" value="NZ_MUGV01000008.1"/>
</dbReference>
<keyword evidence="5" id="KW-1185">Reference proteome</keyword>
<sequence length="210" mass="23118">MKTKFLIIATLFTFSFVNAQQQEAEEEMHSAKGVKFSKGDMFIEGGISVSTSDDSNAYSINPKFGYLIADNFAVGGDLDFGGGKTDANDGKTSFFGIGAFARYYFFEADSRRFKAFADAGLGYSHAKAEYNIVGDPVRYDNTTNGIKANITVGLNYFFTKKFAATFVLADILTYNNANPENGSSSNSFELNINLFNNIFAQPKFGLLYKF</sequence>
<protein>
    <recommendedName>
        <fullName evidence="3">Outer membrane protein beta-barrel domain-containing protein</fullName>
    </recommendedName>
</protein>
<feature type="chain" id="PRO_5047151517" description="Outer membrane protein beta-barrel domain-containing protein" evidence="2">
    <location>
        <begin position="20"/>
        <end position="210"/>
    </location>
</feature>
<keyword evidence="1 2" id="KW-0732">Signal</keyword>
<evidence type="ECO:0000313" key="5">
    <source>
        <dbReference type="Proteomes" id="UP000198382"/>
    </source>
</evidence>
<reference evidence="4 5" key="1">
    <citation type="submission" date="2016-11" db="EMBL/GenBank/DDBJ databases">
        <title>Whole genomes of Flavobacteriaceae.</title>
        <authorList>
            <person name="Stine C."/>
            <person name="Li C."/>
            <person name="Tadesse D."/>
        </authorList>
    </citation>
    <scope>NUCLEOTIDE SEQUENCE [LARGE SCALE GENOMIC DNA]</scope>
    <source>
        <strain evidence="4 5">DSM 15937</strain>
    </source>
</reference>
<feature type="domain" description="Outer membrane protein beta-barrel" evidence="3">
    <location>
        <begin position="13"/>
        <end position="173"/>
    </location>
</feature>
<proteinExistence type="predicted"/>
<name>A0ABX4BUX0_FLAFR</name>
<organism evidence="4 5">
    <name type="scientific">Flavobacterium frigidimaris</name>
    <dbReference type="NCBI Taxonomy" id="262320"/>
    <lineage>
        <taxon>Bacteria</taxon>
        <taxon>Pseudomonadati</taxon>
        <taxon>Bacteroidota</taxon>
        <taxon>Flavobacteriia</taxon>
        <taxon>Flavobacteriales</taxon>
        <taxon>Flavobacteriaceae</taxon>
        <taxon>Flavobacterium</taxon>
    </lineage>
</organism>
<evidence type="ECO:0000313" key="4">
    <source>
        <dbReference type="EMBL" id="OXA81163.1"/>
    </source>
</evidence>
<dbReference type="EMBL" id="MUGV01000008">
    <property type="protein sequence ID" value="OXA81163.1"/>
    <property type="molecule type" value="Genomic_DNA"/>
</dbReference>
<dbReference type="Proteomes" id="UP000198382">
    <property type="component" value="Unassembled WGS sequence"/>
</dbReference>
<dbReference type="SUPFAM" id="SSF56925">
    <property type="entry name" value="OMPA-like"/>
    <property type="match status" value="1"/>
</dbReference>